<evidence type="ECO:0000313" key="9">
    <source>
        <dbReference type="EMBL" id="QDU36376.1"/>
    </source>
</evidence>
<keyword evidence="4 7" id="KW-1133">Transmembrane helix</keyword>
<dbReference type="Pfam" id="PF01618">
    <property type="entry name" value="MotA_ExbB"/>
    <property type="match status" value="1"/>
</dbReference>
<dbReference type="OrthoDB" id="263008at2"/>
<comment type="similarity">
    <text evidence="6">Belongs to the exbB/tolQ family.</text>
</comment>
<dbReference type="RefSeq" id="WP_145367043.1">
    <property type="nucleotide sequence ID" value="NZ_CP036275.1"/>
</dbReference>
<feature type="transmembrane region" description="Helical" evidence="7">
    <location>
        <begin position="20"/>
        <end position="40"/>
    </location>
</feature>
<protein>
    <submittedName>
        <fullName evidence="9">MotA/TolQ/ExbB proton channel family protein</fullName>
    </submittedName>
</protein>
<evidence type="ECO:0000313" key="10">
    <source>
        <dbReference type="Proteomes" id="UP000320496"/>
    </source>
</evidence>
<dbReference type="GO" id="GO:0005886">
    <property type="term" value="C:plasma membrane"/>
    <property type="evidence" value="ECO:0007669"/>
    <property type="project" value="UniProtKB-SubCell"/>
</dbReference>
<dbReference type="EMBL" id="CP036275">
    <property type="protein sequence ID" value="QDU36376.1"/>
    <property type="molecule type" value="Genomic_DNA"/>
</dbReference>
<proteinExistence type="inferred from homology"/>
<evidence type="ECO:0000256" key="1">
    <source>
        <dbReference type="ARBA" id="ARBA00004651"/>
    </source>
</evidence>
<evidence type="ECO:0000256" key="4">
    <source>
        <dbReference type="ARBA" id="ARBA00022989"/>
    </source>
</evidence>
<feature type="transmembrane region" description="Helical" evidence="7">
    <location>
        <begin position="168"/>
        <end position="189"/>
    </location>
</feature>
<keyword evidence="10" id="KW-1185">Reference proteome</keyword>
<name>A0A517Z1L3_9PLAN</name>
<dbReference type="AlphaFoldDB" id="A0A517Z1L3"/>
<sequence length="225" mass="24780">MPLQPEFTGALDQLSALSTVVIASACAVHLFVFLILWLWARRDLRHIASSLFDFTRGLTQQSVLGSTAHLSDQVDAFLADVDDVLDDPSREEDRKTLVARMNILDEKRRYLHSMFFETVYNMARTMIEAYPLAGVLGTILAIGAALQVDAGAAGGTSVSTIVSRFGDAIWSTFAGLIAAIILMFANSFLETSFGRLAENREHVRHTVARAKRELSFRRKSGGAEE</sequence>
<evidence type="ECO:0000256" key="5">
    <source>
        <dbReference type="ARBA" id="ARBA00023136"/>
    </source>
</evidence>
<accession>A0A517Z1L3</accession>
<evidence type="ECO:0000256" key="2">
    <source>
        <dbReference type="ARBA" id="ARBA00022475"/>
    </source>
</evidence>
<keyword evidence="5 7" id="KW-0472">Membrane</keyword>
<feature type="transmembrane region" description="Helical" evidence="7">
    <location>
        <begin position="129"/>
        <end position="148"/>
    </location>
</feature>
<keyword evidence="6" id="KW-0653">Protein transport</keyword>
<comment type="subcellular location">
    <subcellularLocation>
        <location evidence="1">Cell membrane</location>
        <topology evidence="1">Multi-pass membrane protein</topology>
    </subcellularLocation>
    <subcellularLocation>
        <location evidence="6">Membrane</location>
        <topology evidence="6">Multi-pass membrane protein</topology>
    </subcellularLocation>
</comment>
<keyword evidence="3 7" id="KW-0812">Transmembrane</keyword>
<keyword evidence="6" id="KW-0813">Transport</keyword>
<evidence type="ECO:0000256" key="3">
    <source>
        <dbReference type="ARBA" id="ARBA00022692"/>
    </source>
</evidence>
<gene>
    <name evidence="9" type="ORF">Mal4_06610</name>
</gene>
<dbReference type="InterPro" id="IPR002898">
    <property type="entry name" value="MotA_ExbB_proton_chnl"/>
</dbReference>
<dbReference type="Proteomes" id="UP000320496">
    <property type="component" value="Chromosome"/>
</dbReference>
<dbReference type="GO" id="GO:0015031">
    <property type="term" value="P:protein transport"/>
    <property type="evidence" value="ECO:0007669"/>
    <property type="project" value="UniProtKB-KW"/>
</dbReference>
<reference evidence="9 10" key="1">
    <citation type="submission" date="2019-02" db="EMBL/GenBank/DDBJ databases">
        <title>Deep-cultivation of Planctomycetes and their phenomic and genomic characterization uncovers novel biology.</title>
        <authorList>
            <person name="Wiegand S."/>
            <person name="Jogler M."/>
            <person name="Boedeker C."/>
            <person name="Pinto D."/>
            <person name="Vollmers J."/>
            <person name="Rivas-Marin E."/>
            <person name="Kohn T."/>
            <person name="Peeters S.H."/>
            <person name="Heuer A."/>
            <person name="Rast P."/>
            <person name="Oberbeckmann S."/>
            <person name="Bunk B."/>
            <person name="Jeske O."/>
            <person name="Meyerdierks A."/>
            <person name="Storesund J.E."/>
            <person name="Kallscheuer N."/>
            <person name="Luecker S."/>
            <person name="Lage O.M."/>
            <person name="Pohl T."/>
            <person name="Merkel B.J."/>
            <person name="Hornburger P."/>
            <person name="Mueller R.-W."/>
            <person name="Bruemmer F."/>
            <person name="Labrenz M."/>
            <person name="Spormann A.M."/>
            <person name="Op den Camp H."/>
            <person name="Overmann J."/>
            <person name="Amann R."/>
            <person name="Jetten M.S.M."/>
            <person name="Mascher T."/>
            <person name="Medema M.H."/>
            <person name="Devos D.P."/>
            <person name="Kaster A.-K."/>
            <person name="Ovreas L."/>
            <person name="Rohde M."/>
            <person name="Galperin M.Y."/>
            <person name="Jogler C."/>
        </authorList>
    </citation>
    <scope>NUCLEOTIDE SEQUENCE [LARGE SCALE GENOMIC DNA]</scope>
    <source>
        <strain evidence="9 10">Mal4</strain>
    </source>
</reference>
<dbReference type="KEGG" id="mri:Mal4_06610"/>
<keyword evidence="2" id="KW-1003">Cell membrane</keyword>
<feature type="domain" description="MotA/TolQ/ExbB proton channel" evidence="8">
    <location>
        <begin position="118"/>
        <end position="201"/>
    </location>
</feature>
<evidence type="ECO:0000256" key="7">
    <source>
        <dbReference type="SAM" id="Phobius"/>
    </source>
</evidence>
<organism evidence="9 10">
    <name type="scientific">Maioricimonas rarisocia</name>
    <dbReference type="NCBI Taxonomy" id="2528026"/>
    <lineage>
        <taxon>Bacteria</taxon>
        <taxon>Pseudomonadati</taxon>
        <taxon>Planctomycetota</taxon>
        <taxon>Planctomycetia</taxon>
        <taxon>Planctomycetales</taxon>
        <taxon>Planctomycetaceae</taxon>
        <taxon>Maioricimonas</taxon>
    </lineage>
</organism>
<evidence type="ECO:0000259" key="8">
    <source>
        <dbReference type="Pfam" id="PF01618"/>
    </source>
</evidence>
<evidence type="ECO:0000256" key="6">
    <source>
        <dbReference type="RuleBase" id="RU004057"/>
    </source>
</evidence>